<feature type="region of interest" description="Disordered" evidence="1">
    <location>
        <begin position="1"/>
        <end position="59"/>
    </location>
</feature>
<evidence type="ECO:0000313" key="4">
    <source>
        <dbReference type="Proteomes" id="UP000230560"/>
    </source>
</evidence>
<evidence type="ECO:0000256" key="1">
    <source>
        <dbReference type="SAM" id="MobiDB-lite"/>
    </source>
</evidence>
<sequence>MLPCAVTASVRDGRSERHTDSGGRRPFAGVLAHGVGDARPAGRAAMRRPHHAPARLPSLQRCLRISA</sequence>
<reference evidence="3 4" key="1">
    <citation type="journal article" date="2017" name="BMC Genomics">
        <title>Xanthomonas adaptation to common bean is associated with horizontal transfers of genes encoding TAL effectors.</title>
        <authorList>
            <person name="Ruh M."/>
            <person name="Briand M."/>
            <person name="Bonneau S."/>
            <person name="Jacques M.A."/>
            <person name="Chen N.W.G."/>
        </authorList>
    </citation>
    <scope>NUCLEOTIDE SEQUENCE [LARGE SCALE GENOMIC DNA]</scope>
    <source>
        <strain evidence="3">CFBP6167</strain>
        <strain evidence="2 4">CFBP6991</strain>
    </source>
</reference>
<dbReference type="EMBL" id="CP021018">
    <property type="protein sequence ID" value="ATS89706.1"/>
    <property type="molecule type" value="Genomic_DNA"/>
</dbReference>
<evidence type="ECO:0000313" key="3">
    <source>
        <dbReference type="EMBL" id="ATS89706.1"/>
    </source>
</evidence>
<dbReference type="Proteomes" id="UP000230560">
    <property type="component" value="Chromosome"/>
</dbReference>
<dbReference type="EMBL" id="CP021015">
    <property type="protein sequence ID" value="ATS86048.1"/>
    <property type="molecule type" value="Genomic_DNA"/>
</dbReference>
<protein>
    <submittedName>
        <fullName evidence="3">Uncharacterized protein</fullName>
    </submittedName>
</protein>
<name>A0A808FIY2_XANCI</name>
<evidence type="ECO:0000313" key="2">
    <source>
        <dbReference type="EMBL" id="ATS86048.1"/>
    </source>
</evidence>
<gene>
    <name evidence="3" type="ORF">XcfCFBP6167P_16610</name>
    <name evidence="2" type="ORF">XcfCFBP6991P_20625</name>
</gene>
<dbReference type="AlphaFoldDB" id="A0A808FIY2"/>
<organism evidence="3">
    <name type="scientific">Xanthomonas citri pv. phaseoli var. fuscans</name>
    <dbReference type="NCBI Taxonomy" id="473423"/>
    <lineage>
        <taxon>Bacteria</taxon>
        <taxon>Pseudomonadati</taxon>
        <taxon>Pseudomonadota</taxon>
        <taxon>Gammaproteobacteria</taxon>
        <taxon>Lysobacterales</taxon>
        <taxon>Lysobacteraceae</taxon>
        <taxon>Xanthomonas</taxon>
    </lineage>
</organism>
<proteinExistence type="predicted"/>
<accession>A0A808FIY2</accession>
<feature type="compositionally biased region" description="Basic and acidic residues" evidence="1">
    <location>
        <begin position="11"/>
        <end position="23"/>
    </location>
</feature>